<dbReference type="InterPro" id="IPR017959">
    <property type="entry name" value="Asn/Gln-tRNA_amidoTrfase_suB/E"/>
</dbReference>
<proteinExistence type="predicted"/>
<dbReference type="GO" id="GO:0050567">
    <property type="term" value="F:glutaminyl-tRNA synthase (glutamine-hydrolyzing) activity"/>
    <property type="evidence" value="ECO:0007669"/>
    <property type="project" value="TreeGrafter"/>
</dbReference>
<keyword evidence="1" id="KW-0436">Ligase</keyword>
<reference evidence="7 8" key="1">
    <citation type="submission" date="2022-11" db="EMBL/GenBank/DDBJ databases">
        <title>Whole genome sequence of Eschrichtius robustus ER-17-0199.</title>
        <authorList>
            <person name="Bruniche-Olsen A."/>
            <person name="Black A.N."/>
            <person name="Fields C.J."/>
            <person name="Walden K."/>
            <person name="Dewoody J.A."/>
        </authorList>
    </citation>
    <scope>NUCLEOTIDE SEQUENCE [LARGE SCALE GENOMIC DNA]</scope>
    <source>
        <strain evidence="7">ER-17-0199</strain>
        <tissue evidence="7">Blubber</tissue>
    </source>
</reference>
<dbReference type="PANTHER" id="PTHR11659:SF0">
    <property type="entry name" value="GLUTAMYL-TRNA(GLN) AMIDOTRANSFERASE SUBUNIT B, MITOCHONDRIAL"/>
    <property type="match status" value="1"/>
</dbReference>
<feature type="region of interest" description="Disordered" evidence="5">
    <location>
        <begin position="1"/>
        <end position="30"/>
    </location>
</feature>
<evidence type="ECO:0000256" key="4">
    <source>
        <dbReference type="ARBA" id="ARBA00022917"/>
    </source>
</evidence>
<evidence type="ECO:0000256" key="1">
    <source>
        <dbReference type="ARBA" id="ARBA00022598"/>
    </source>
</evidence>
<feature type="domain" description="Asn/Gln amidotransferase" evidence="6">
    <location>
        <begin position="7"/>
        <end position="156"/>
    </location>
</feature>
<evidence type="ECO:0000259" key="6">
    <source>
        <dbReference type="SMART" id="SM00845"/>
    </source>
</evidence>
<dbReference type="PANTHER" id="PTHR11659">
    <property type="entry name" value="GLUTAMYL-TRNA GLN AMIDOTRANSFERASE SUBUNIT B MITOCHONDRIAL AND PROKARYOTIC PET112-RELATED"/>
    <property type="match status" value="1"/>
</dbReference>
<comment type="caution">
    <text evidence="7">The sequence shown here is derived from an EMBL/GenBank/DDBJ whole genome shotgun (WGS) entry which is preliminary data.</text>
</comment>
<accession>A0AB34GT25</accession>
<dbReference type="AlphaFoldDB" id="A0AB34GT25"/>
<dbReference type="GO" id="GO:0070681">
    <property type="term" value="P:glutaminyl-tRNAGln biosynthesis via transamidation"/>
    <property type="evidence" value="ECO:0007669"/>
    <property type="project" value="TreeGrafter"/>
</dbReference>
<keyword evidence="4" id="KW-0648">Protein biosynthesis</keyword>
<gene>
    <name evidence="7" type="ORF">J1605_010166</name>
</gene>
<organism evidence="7 8">
    <name type="scientific">Eschrichtius robustus</name>
    <name type="common">California gray whale</name>
    <name type="synonym">Eschrichtius gibbosus</name>
    <dbReference type="NCBI Taxonomy" id="9764"/>
    <lineage>
        <taxon>Eukaryota</taxon>
        <taxon>Metazoa</taxon>
        <taxon>Chordata</taxon>
        <taxon>Craniata</taxon>
        <taxon>Vertebrata</taxon>
        <taxon>Euteleostomi</taxon>
        <taxon>Mammalia</taxon>
        <taxon>Eutheria</taxon>
        <taxon>Laurasiatheria</taxon>
        <taxon>Artiodactyla</taxon>
        <taxon>Whippomorpha</taxon>
        <taxon>Cetacea</taxon>
        <taxon>Mysticeti</taxon>
        <taxon>Eschrichtiidae</taxon>
        <taxon>Eschrichtius</taxon>
    </lineage>
</organism>
<dbReference type="GO" id="GO:0005739">
    <property type="term" value="C:mitochondrion"/>
    <property type="evidence" value="ECO:0007669"/>
    <property type="project" value="TreeGrafter"/>
</dbReference>
<evidence type="ECO:0000313" key="7">
    <source>
        <dbReference type="EMBL" id="KAJ8782458.1"/>
    </source>
</evidence>
<evidence type="ECO:0000256" key="5">
    <source>
        <dbReference type="SAM" id="MobiDB-lite"/>
    </source>
</evidence>
<protein>
    <recommendedName>
        <fullName evidence="6">Asn/Gln amidotransferase domain-containing protein</fullName>
    </recommendedName>
</protein>
<dbReference type="SMART" id="SM00845">
    <property type="entry name" value="GatB_Yqey"/>
    <property type="match status" value="1"/>
</dbReference>
<dbReference type="Pfam" id="PF02637">
    <property type="entry name" value="GatB_Yqey"/>
    <property type="match status" value="2"/>
</dbReference>
<feature type="compositionally biased region" description="Basic and acidic residues" evidence="5">
    <location>
        <begin position="1"/>
        <end position="21"/>
    </location>
</feature>
<sequence length="158" mass="17194">MRSRRGEQRVHAARGEPERGISGKAVHGPAPVTPSALAELLDLLDRKAISSSAAKQVFEELWRSKGKTPAQMVAEKKLELVQDAEALEQLCRSMLEAHPQVVISPSGEGGLHAQRQVTDVKKGNPRAINKLIGLVRRATLGRADPTVIKEVLERQLSS</sequence>
<evidence type="ECO:0000313" key="8">
    <source>
        <dbReference type="Proteomes" id="UP001159641"/>
    </source>
</evidence>
<dbReference type="SUPFAM" id="SSF89095">
    <property type="entry name" value="GatB/YqeY motif"/>
    <property type="match status" value="1"/>
</dbReference>
<keyword evidence="8" id="KW-1185">Reference proteome</keyword>
<evidence type="ECO:0000256" key="3">
    <source>
        <dbReference type="ARBA" id="ARBA00022840"/>
    </source>
</evidence>
<dbReference type="InterPro" id="IPR018027">
    <property type="entry name" value="Asn/Gln_amidotransferase"/>
</dbReference>
<name>A0AB34GT25_ESCRO</name>
<keyword evidence="3" id="KW-0067">ATP-binding</keyword>
<dbReference type="Proteomes" id="UP001159641">
    <property type="component" value="Unassembled WGS sequence"/>
</dbReference>
<dbReference type="GO" id="GO:0032543">
    <property type="term" value="P:mitochondrial translation"/>
    <property type="evidence" value="ECO:0007669"/>
    <property type="project" value="TreeGrafter"/>
</dbReference>
<dbReference type="InterPro" id="IPR023168">
    <property type="entry name" value="GatB_Yqey_C_2"/>
</dbReference>
<evidence type="ECO:0000256" key="2">
    <source>
        <dbReference type="ARBA" id="ARBA00022741"/>
    </source>
</evidence>
<dbReference type="Gene3D" id="1.10.10.410">
    <property type="match status" value="1"/>
</dbReference>
<keyword evidence="2" id="KW-0547">Nucleotide-binding</keyword>
<dbReference type="GO" id="GO:0005524">
    <property type="term" value="F:ATP binding"/>
    <property type="evidence" value="ECO:0007669"/>
    <property type="project" value="UniProtKB-KW"/>
</dbReference>
<dbReference type="InterPro" id="IPR003789">
    <property type="entry name" value="Asn/Gln_tRNA_amidoTrase-B-like"/>
</dbReference>
<dbReference type="GO" id="GO:0030956">
    <property type="term" value="C:glutamyl-tRNA(Gln) amidotransferase complex"/>
    <property type="evidence" value="ECO:0007669"/>
    <property type="project" value="TreeGrafter"/>
</dbReference>
<dbReference type="EMBL" id="JAIQCJ010002112">
    <property type="protein sequence ID" value="KAJ8782458.1"/>
    <property type="molecule type" value="Genomic_DNA"/>
</dbReference>